<evidence type="ECO:0000256" key="1">
    <source>
        <dbReference type="SAM" id="MobiDB-lite"/>
    </source>
</evidence>
<dbReference type="Gene3D" id="3.30.950.30">
    <property type="entry name" value="Schlafen, AAA domain"/>
    <property type="match status" value="1"/>
</dbReference>
<feature type="region of interest" description="Disordered" evidence="1">
    <location>
        <begin position="1659"/>
        <end position="1689"/>
    </location>
</feature>
<feature type="region of interest" description="Disordered" evidence="1">
    <location>
        <begin position="1"/>
        <end position="31"/>
    </location>
</feature>
<dbReference type="InterPro" id="IPR007421">
    <property type="entry name" value="Schlafen_AlbA_2_dom"/>
</dbReference>
<comment type="caution">
    <text evidence="3">The sequence shown here is derived from an EMBL/GenBank/DDBJ whole genome shotgun (WGS) entry which is preliminary data.</text>
</comment>
<dbReference type="PANTHER" id="PTHR16155">
    <property type="entry name" value="DED DOMAIN-CONTAINING PROTEIN"/>
    <property type="match status" value="1"/>
</dbReference>
<evidence type="ECO:0000313" key="4">
    <source>
        <dbReference type="Proteomes" id="UP001159428"/>
    </source>
</evidence>
<proteinExistence type="predicted"/>
<feature type="domain" description="Schlafen AlbA-2" evidence="2">
    <location>
        <begin position="230"/>
        <end position="374"/>
    </location>
</feature>
<dbReference type="GO" id="GO:0005737">
    <property type="term" value="C:cytoplasm"/>
    <property type="evidence" value="ECO:0007669"/>
    <property type="project" value="TreeGrafter"/>
</dbReference>
<feature type="region of interest" description="Disordered" evidence="1">
    <location>
        <begin position="165"/>
        <end position="188"/>
    </location>
</feature>
<dbReference type="Proteomes" id="UP001159428">
    <property type="component" value="Unassembled WGS sequence"/>
</dbReference>
<dbReference type="InterPro" id="IPR038461">
    <property type="entry name" value="Schlafen_AlbA_2_dom_sf"/>
</dbReference>
<organism evidence="3 4">
    <name type="scientific">Pocillopora meandrina</name>
    <dbReference type="NCBI Taxonomy" id="46732"/>
    <lineage>
        <taxon>Eukaryota</taxon>
        <taxon>Metazoa</taxon>
        <taxon>Cnidaria</taxon>
        <taxon>Anthozoa</taxon>
        <taxon>Hexacorallia</taxon>
        <taxon>Scleractinia</taxon>
        <taxon>Astrocoeniina</taxon>
        <taxon>Pocilloporidae</taxon>
        <taxon>Pocillopora</taxon>
    </lineage>
</organism>
<dbReference type="PANTHER" id="PTHR16155:SF19">
    <property type="entry name" value="DED DOMAIN-CONTAINING PROTEIN"/>
    <property type="match status" value="1"/>
</dbReference>
<dbReference type="EMBL" id="CALNXJ010000145">
    <property type="protein sequence ID" value="CAH3166858.1"/>
    <property type="molecule type" value="Genomic_DNA"/>
</dbReference>
<gene>
    <name evidence="3" type="ORF">PMEA_00006266</name>
</gene>
<keyword evidence="4" id="KW-1185">Reference proteome</keyword>
<feature type="compositionally biased region" description="Basic and acidic residues" evidence="1">
    <location>
        <begin position="1"/>
        <end position="27"/>
    </location>
</feature>
<feature type="non-terminal residue" evidence="3">
    <location>
        <position position="1"/>
    </location>
</feature>
<evidence type="ECO:0000313" key="3">
    <source>
        <dbReference type="EMBL" id="CAH3166858.1"/>
    </source>
</evidence>
<evidence type="ECO:0000259" key="2">
    <source>
        <dbReference type="Pfam" id="PF04326"/>
    </source>
</evidence>
<sequence>FVNQETKRPLEDEKNSEKDKPALKIDEEGVFSTKSTGENMLHNKKDGIYIHCHPNGITGGIPENHQLKDMVCDSQDSVNRFKGQESQKALSKEDNCFSTLEESRLEKIEMTNGSDKIISSLPTPTITQSADKLSPSIQEAAGKLSLCSNYADTAIVTFSSAPVGSNSTMPQNDDLPPIQQHGETTETSNADEIAAVRSEEMAQKCKRRKFGAKVEDDFFYQQGSVLDGHEDREVEFKSLAGASPWSLRWKVMEKAKKFICGCLNADRKGIIYFGVGDSQEQGSKFQHGEIIGLNVEKMKDDIITAFQDVLDHHIKSEDRPLQKGGEQNCINIYFIPVKSTENSIDLYVIEIEVARNFLHCKENVYYYKVWSEKRESRDCTGKTGLRDFFKVKDECVEAAIRTNGASCCVKPNEVKWQIRDPLTKKYKEWKRDIKSGVSGLTSDGLNTNDGDLQKFSTIVRERLRDLNFQEYHYILVANKLPPEHRRTSKLSFLQNIPWVAVFDLFDATSKEDGLYFSCNEVGDGARANVKTLHDFKDVSPSSIGDKDCPLSLRWTTWILKQPDRMEEEDWITCSKDCLYRALTAYKQSFPSGRLIFVFLGFAENAVLEMSDIAESCFSILGEEIASKSVTIISENKLVADAFIKASRSPLVRKQLRECSITGISWDLLKEIVKEMVGPLEFQEKGATTKLPHITGLKDILNKVINSWVDLEVYYPEPQDRLPRLSEDIEKVRDAFYKGGQCNQVNLFYDHSIERTLEEEITRKIDQALNSLREARGDRNCYVQTVTVPYEPGSGATTLCRRILWKKRKVFRCAVVKAITASTEFQIRELQSKGYEKMKCNYSPPALVLIDNFPQIDTQRLSKVLTSMETKCVILSTVPIEESVPDSDFEITPLKQLDETEMQLVKNILINITKDSEKRKNCEEVLEREKRFIWFGLELFGRDYDKIEERLKNHVNSTLAILGSSRSVHEKVLNFCCFLHYYSTSRYILPHPLVVDLLIKESNDGEEKHQRKDLIHDLFGGLLLQGFDDTHGYNGWQPAHYLVSEVVKSRMNVEVIALLLLENAEGGMAYVNKFLRQQLFQIFLSRKRISEPVCLSQIGGTDDDIIGSDIETDLFGFYEVRTRYSPLILDIQGQDDGNRKTLEFLTTTCQKANQTEYKAYAWQQLARFMGYEMRSEELKRTDNLHELLYSVMEESKVGDVRLSRPNTGIEAAHIAVDISINQQPSYSHHYVTKGVLYVLQLRDYNDQDGKNLVSHLRDVIYTCRKALEVYDQAIKMMLSPNYYSMIGKIQVIVLLLKIVKGLPCFLLDSGLFSSYLESVEIPKEMEEVLLPGDHNYVQSLSRTTLDLLNKLFGDVKYRQLTTYDDNEMSVISSARIRACKLRRQFYEITGFDRSRLVDVESPLSPDLKDAPDLIPQIVQDTLFKRRETSYSGWSNLDDEVVSSIYHLLKPVCLKDHGSHDDIVIFSRACLRLRNEEKPPVKELDDVVQNWVQRFPGSHWAHLFNFMIHFPIPNGSLAPYDLKTLASVKECRRIAQEKPNWKVRYSGAEYFLGKGKGLSAIVSSQRFPTLENKWKTKTHFWRSKEVSDVLLRVRGQKEAKGIIIYHGIKLRFDDMLYPKTSRDNLWFYVGFSVTGPYAFDPIDEDTYSAMNGNLEEKKQMNELSTGGSNANRNSVSLTVNQDGDKTTDLKGGARRNSVLMKEEPRVVLTSMPSKAKSEVSPATLPGEEPRVVLTSMPSKAKSEASPATLPGVAATEFQIVSAETASPSYATAVKYGVDKGGQESARCQTNPSVAEPSMSQTVSKLKTVTGKQGQKKRKFRPKEIDHKGRLHHGAWVLGAFKSKECNTHTNPSSQLHDIDRCTFAHSWQGDTRQFICTECTQDERKVCRQKKEHKQFIWDLGPYLYEDGRIWKESCS</sequence>
<dbReference type="Pfam" id="PF04326">
    <property type="entry name" value="SLFN_AlbA_2"/>
    <property type="match status" value="1"/>
</dbReference>
<accession>A0AAU9Y2Q7</accession>
<reference evidence="3 4" key="1">
    <citation type="submission" date="2022-05" db="EMBL/GenBank/DDBJ databases">
        <authorList>
            <consortium name="Genoscope - CEA"/>
            <person name="William W."/>
        </authorList>
    </citation>
    <scope>NUCLEOTIDE SEQUENCE [LARGE SCALE GENOMIC DNA]</scope>
</reference>
<name>A0AAU9Y2Q7_9CNID</name>
<protein>
    <recommendedName>
        <fullName evidence="2">Schlafen AlbA-2 domain-containing protein</fullName>
    </recommendedName>
</protein>
<feature type="compositionally biased region" description="Polar residues" evidence="1">
    <location>
        <begin position="1659"/>
        <end position="1679"/>
    </location>
</feature>